<evidence type="ECO:0000313" key="1">
    <source>
        <dbReference type="EMBL" id="ANJ73376.1"/>
    </source>
</evidence>
<gene>
    <name evidence="1" type="ORF">A9Y76_13245</name>
</gene>
<proteinExistence type="predicted"/>
<dbReference type="EMBL" id="CP016022">
    <property type="protein sequence ID" value="ANJ73376.1"/>
    <property type="molecule type" value="Genomic_DNA"/>
</dbReference>
<accession>A0A191ZZA0</accession>
<organism evidence="1 2">
    <name type="scientific">Ralstonia insidiosa</name>
    <dbReference type="NCBI Taxonomy" id="190721"/>
    <lineage>
        <taxon>Bacteria</taxon>
        <taxon>Pseudomonadati</taxon>
        <taxon>Pseudomonadota</taxon>
        <taxon>Betaproteobacteria</taxon>
        <taxon>Burkholderiales</taxon>
        <taxon>Burkholderiaceae</taxon>
        <taxon>Ralstonia</taxon>
    </lineage>
</organism>
<evidence type="ECO:0000313" key="2">
    <source>
        <dbReference type="Proteomes" id="UP000078572"/>
    </source>
</evidence>
<protein>
    <submittedName>
        <fullName evidence="1">Uncharacterized protein</fullName>
    </submittedName>
</protein>
<dbReference type="Proteomes" id="UP000078572">
    <property type="component" value="Chromosome 1"/>
</dbReference>
<sequence>MIGLCRSHALSKGDRAKVVVLVDTLAGYAQESATFRRPLQRVHTDTVKHATVENTIEAWTPRVWQEAHCLVGPYHAT</sequence>
<keyword evidence="2" id="KW-1185">Reference proteome</keyword>
<dbReference type="AlphaFoldDB" id="A0A191ZZA0"/>
<name>A0A191ZZA0_9RALS</name>
<reference evidence="2" key="1">
    <citation type="submission" date="2016-06" db="EMBL/GenBank/DDBJ databases">
        <authorList>
            <person name="Xu Y."/>
            <person name="Nagy A."/>
            <person name="Yan X."/>
            <person name="Kim S.W."/>
            <person name="Haley B."/>
            <person name="Liu N.T."/>
            <person name="Nou X."/>
        </authorList>
    </citation>
    <scope>NUCLEOTIDE SEQUENCE [LARGE SCALE GENOMIC DNA]</scope>
    <source>
        <strain evidence="2">ATCC 49129</strain>
    </source>
</reference>